<name>A0A378ZSR6_9HYPH</name>
<dbReference type="Gene3D" id="2.40.50.90">
    <property type="match status" value="1"/>
</dbReference>
<dbReference type="SUPFAM" id="SSF50199">
    <property type="entry name" value="Staphylococcal nuclease"/>
    <property type="match status" value="1"/>
</dbReference>
<evidence type="ECO:0000313" key="2">
    <source>
        <dbReference type="EMBL" id="SUB00033.1"/>
    </source>
</evidence>
<accession>A0A378ZSR6</accession>
<sequence length="279" mass="29083">MTGREIGRVLPWHQVLYGALVCMLAAAATPVFGQSAVRNVSPPGVAIPQVTAPLQRIEHPRPQAARHTEAAALPERNFYLARPLVLEKATLTSGKLTVELAHIAGLAASETCQSDSGQSWPCGARALTALRALLRSHRVDCEPVAPLGPGQISATCSRGSVDLGFWMLQQGWAQATAGAPEGYAAAEAAARSAGLGQWQRMDFEPLPQTILPPQSVMRGLPDEAAPPQLPASAGANGTGEPAGAAQIPAWENPFDVPEAGSAEGPEIPSADARRLLPSP</sequence>
<reference evidence="2 3" key="1">
    <citation type="submission" date="2018-06" db="EMBL/GenBank/DDBJ databases">
        <authorList>
            <consortium name="Pathogen Informatics"/>
            <person name="Doyle S."/>
        </authorList>
    </citation>
    <scope>NUCLEOTIDE SEQUENCE [LARGE SCALE GENOMIC DNA]</scope>
    <source>
        <strain evidence="2 3">NCTC13350</strain>
    </source>
</reference>
<evidence type="ECO:0008006" key="4">
    <source>
        <dbReference type="Google" id="ProtNLM"/>
    </source>
</evidence>
<dbReference type="AlphaFoldDB" id="A0A378ZSR6"/>
<evidence type="ECO:0000256" key="1">
    <source>
        <dbReference type="SAM" id="MobiDB-lite"/>
    </source>
</evidence>
<gene>
    <name evidence="2" type="ORF">NCTC13350_00939</name>
</gene>
<proteinExistence type="predicted"/>
<evidence type="ECO:0000313" key="3">
    <source>
        <dbReference type="Proteomes" id="UP000255000"/>
    </source>
</evidence>
<feature type="region of interest" description="Disordered" evidence="1">
    <location>
        <begin position="214"/>
        <end position="279"/>
    </location>
</feature>
<dbReference type="Proteomes" id="UP000255000">
    <property type="component" value="Unassembled WGS sequence"/>
</dbReference>
<dbReference type="EMBL" id="UGSK01000001">
    <property type="protein sequence ID" value="SUB00033.1"/>
    <property type="molecule type" value="Genomic_DNA"/>
</dbReference>
<organism evidence="2 3">
    <name type="scientific">Pannonibacter phragmitetus</name>
    <dbReference type="NCBI Taxonomy" id="121719"/>
    <lineage>
        <taxon>Bacteria</taxon>
        <taxon>Pseudomonadati</taxon>
        <taxon>Pseudomonadota</taxon>
        <taxon>Alphaproteobacteria</taxon>
        <taxon>Hyphomicrobiales</taxon>
        <taxon>Stappiaceae</taxon>
        <taxon>Pannonibacter</taxon>
    </lineage>
</organism>
<dbReference type="InterPro" id="IPR035437">
    <property type="entry name" value="SNase_OB-fold_sf"/>
</dbReference>
<protein>
    <recommendedName>
        <fullName evidence="4">TNase-like domain-containing protein</fullName>
    </recommendedName>
</protein>